<dbReference type="Proteomes" id="UP000683557">
    <property type="component" value="Chromosome"/>
</dbReference>
<sequence length="108" mass="11387">MKRKGISRNWKLESLGAVVICLACSGPAVADTLVIKYASGQVQTVALSGPAKDIKDITVAETSVPLSDKVKQFLLGKQPAPDQPPKKEPEAGVKKSGPLLQWAPPLAD</sequence>
<keyword evidence="2" id="KW-0732">Signal</keyword>
<dbReference type="EMBL" id="CP076723">
    <property type="protein sequence ID" value="QWV95119.1"/>
    <property type="molecule type" value="Genomic_DNA"/>
</dbReference>
<gene>
    <name evidence="3" type="ORF">KP004_08060</name>
</gene>
<evidence type="ECO:0000313" key="3">
    <source>
        <dbReference type="EMBL" id="QWV95119.1"/>
    </source>
</evidence>
<accession>A0ABX8J9L4</accession>
<feature type="signal peptide" evidence="2">
    <location>
        <begin position="1"/>
        <end position="30"/>
    </location>
</feature>
<dbReference type="RefSeq" id="WP_216801820.1">
    <property type="nucleotide sequence ID" value="NZ_CP076723.1"/>
</dbReference>
<feature type="compositionally biased region" description="Basic and acidic residues" evidence="1">
    <location>
        <begin position="84"/>
        <end position="93"/>
    </location>
</feature>
<feature type="region of interest" description="Disordered" evidence="1">
    <location>
        <begin position="75"/>
        <end position="108"/>
    </location>
</feature>
<reference evidence="3 4" key="1">
    <citation type="submission" date="2021-06" db="EMBL/GenBank/DDBJ databases">
        <title>Gemonas diversity in paddy soil.</title>
        <authorList>
            <person name="Liu G."/>
        </authorList>
    </citation>
    <scope>NUCLEOTIDE SEQUENCE [LARGE SCALE GENOMIC DNA]</scope>
    <source>
        <strain evidence="3 4">RG10</strain>
    </source>
</reference>
<evidence type="ECO:0000313" key="4">
    <source>
        <dbReference type="Proteomes" id="UP000683557"/>
    </source>
</evidence>
<protein>
    <submittedName>
        <fullName evidence="3">Uncharacterized protein</fullName>
    </submittedName>
</protein>
<evidence type="ECO:0000256" key="1">
    <source>
        <dbReference type="SAM" id="MobiDB-lite"/>
    </source>
</evidence>
<organism evidence="3 4">
    <name type="scientific">Geomonas oryzisoli</name>
    <dbReference type="NCBI Taxonomy" id="2847992"/>
    <lineage>
        <taxon>Bacteria</taxon>
        <taxon>Pseudomonadati</taxon>
        <taxon>Thermodesulfobacteriota</taxon>
        <taxon>Desulfuromonadia</taxon>
        <taxon>Geobacterales</taxon>
        <taxon>Geobacteraceae</taxon>
        <taxon>Geomonas</taxon>
    </lineage>
</organism>
<feature type="chain" id="PRO_5045148202" evidence="2">
    <location>
        <begin position="31"/>
        <end position="108"/>
    </location>
</feature>
<evidence type="ECO:0000256" key="2">
    <source>
        <dbReference type="SAM" id="SignalP"/>
    </source>
</evidence>
<proteinExistence type="predicted"/>
<keyword evidence="4" id="KW-1185">Reference proteome</keyword>
<name>A0ABX8J9L4_9BACT</name>